<dbReference type="Pfam" id="PF04082">
    <property type="entry name" value="Fungal_trans"/>
    <property type="match status" value="1"/>
</dbReference>
<feature type="compositionally biased region" description="Basic and acidic residues" evidence="2">
    <location>
        <begin position="47"/>
        <end position="69"/>
    </location>
</feature>
<dbReference type="RefSeq" id="XP_058311807.1">
    <property type="nucleotide sequence ID" value="XM_058449463.1"/>
</dbReference>
<dbReference type="GeneID" id="83176764"/>
<dbReference type="PANTHER" id="PTHR31668">
    <property type="entry name" value="GLUCOSE TRANSPORT TRANSCRIPTION REGULATOR RGT1-RELATED-RELATED"/>
    <property type="match status" value="1"/>
</dbReference>
<organism evidence="4 5">
    <name type="scientific">Penicillium cinerascens</name>
    <dbReference type="NCBI Taxonomy" id="70096"/>
    <lineage>
        <taxon>Eukaryota</taxon>
        <taxon>Fungi</taxon>
        <taxon>Dikarya</taxon>
        <taxon>Ascomycota</taxon>
        <taxon>Pezizomycotina</taxon>
        <taxon>Eurotiomycetes</taxon>
        <taxon>Eurotiomycetidae</taxon>
        <taxon>Eurotiales</taxon>
        <taxon>Aspergillaceae</taxon>
        <taxon>Penicillium</taxon>
    </lineage>
</organism>
<evidence type="ECO:0000259" key="3">
    <source>
        <dbReference type="SMART" id="SM00906"/>
    </source>
</evidence>
<dbReference type="InterPro" id="IPR050797">
    <property type="entry name" value="Carb_Metab_Trans_Reg"/>
</dbReference>
<dbReference type="OrthoDB" id="3034343at2759"/>
<dbReference type="Proteomes" id="UP001150904">
    <property type="component" value="Unassembled WGS sequence"/>
</dbReference>
<dbReference type="InterPro" id="IPR007219">
    <property type="entry name" value="XnlR_reg_dom"/>
</dbReference>
<reference evidence="4" key="1">
    <citation type="submission" date="2022-12" db="EMBL/GenBank/DDBJ databases">
        <authorList>
            <person name="Petersen C."/>
        </authorList>
    </citation>
    <scope>NUCLEOTIDE SEQUENCE</scope>
    <source>
        <strain evidence="4">IBT 15544</strain>
    </source>
</reference>
<dbReference type="GO" id="GO:0001080">
    <property type="term" value="P:nitrogen catabolite activation of transcription from RNA polymerase II promoter"/>
    <property type="evidence" value="ECO:0007669"/>
    <property type="project" value="TreeGrafter"/>
</dbReference>
<reference evidence="4" key="2">
    <citation type="journal article" date="2023" name="IMA Fungus">
        <title>Comparative genomic study of the Penicillium genus elucidates a diverse pangenome and 15 lateral gene transfer events.</title>
        <authorList>
            <person name="Petersen C."/>
            <person name="Sorensen T."/>
            <person name="Nielsen M.R."/>
            <person name="Sondergaard T.E."/>
            <person name="Sorensen J.L."/>
            <person name="Fitzpatrick D.A."/>
            <person name="Frisvad J.C."/>
            <person name="Nielsen K.L."/>
        </authorList>
    </citation>
    <scope>NUCLEOTIDE SEQUENCE</scope>
    <source>
        <strain evidence="4">IBT 15544</strain>
    </source>
</reference>
<dbReference type="GO" id="GO:0005634">
    <property type="term" value="C:nucleus"/>
    <property type="evidence" value="ECO:0007669"/>
    <property type="project" value="TreeGrafter"/>
</dbReference>
<evidence type="ECO:0000256" key="1">
    <source>
        <dbReference type="ARBA" id="ARBA00023242"/>
    </source>
</evidence>
<dbReference type="PANTHER" id="PTHR31668:SF23">
    <property type="entry name" value="ZN(II)2CYS6 TRANSCRIPTION FACTOR (EUROFUNG)"/>
    <property type="match status" value="1"/>
</dbReference>
<dbReference type="EMBL" id="JAPQKR010000005">
    <property type="protein sequence ID" value="KAJ5215994.1"/>
    <property type="molecule type" value="Genomic_DNA"/>
</dbReference>
<name>A0A9W9NBR9_9EURO</name>
<feature type="domain" description="Xylanolytic transcriptional activator regulatory" evidence="3">
    <location>
        <begin position="345"/>
        <end position="418"/>
    </location>
</feature>
<comment type="caution">
    <text evidence="4">The sequence shown here is derived from an EMBL/GenBank/DDBJ whole genome shotgun (WGS) entry which is preliminary data.</text>
</comment>
<dbReference type="GO" id="GO:0003677">
    <property type="term" value="F:DNA binding"/>
    <property type="evidence" value="ECO:0007669"/>
    <property type="project" value="InterPro"/>
</dbReference>
<evidence type="ECO:0000313" key="5">
    <source>
        <dbReference type="Proteomes" id="UP001150904"/>
    </source>
</evidence>
<dbReference type="SMART" id="SM00906">
    <property type="entry name" value="Fungal_trans"/>
    <property type="match status" value="1"/>
</dbReference>
<protein>
    <recommendedName>
        <fullName evidence="3">Xylanolytic transcriptional activator regulatory domain-containing protein</fullName>
    </recommendedName>
</protein>
<proteinExistence type="predicted"/>
<sequence>MDGRLRKKRTFKIRTKFGNAREWRSRKNRPCDACRRRKTAGLLCRSINDESHPPSPHDEAEIGRDDQECSTRMPSTVEDSGESSLGPEDSTSRLDMSPVHARSLPGDTPLPLRHSHAEPLSWLGQESSPTAVSPGAPGISSVVPLMYTLEDNENRTAHSMGLSAEQDTDLLASFRSVIMNEKDGVSADVIQVSPANSSQNVPPIHFNVLHDEFQPADDVAKARASETIEAMVSPHGATLVRLFFKHIHPVYCVVSKTRFLQAYAIDKLQIPASLRGAIYGLGSMFWKHEFAQDGTLQFDLHDLFQEAHSSLQREFHAPNLWKLQACLLLLYERPADNATIETPCTWVFSAHTVACAQMIGLHRDPTFWQIAPWEKKLRRKLWWSTYIADIWSSVCHGNPPLIYQDSFTTAAPSIEDLAFDEEVPEGIRHMVDESSRDVDISTSARFLQMYAWQISQGKVPMLIAIFSTDIGYEKTMSKPLEREKELLKIKKNLENWTCMAPHATTPGFFRNTSSFISSVDESRDDSRKIRSQFFAASIL</sequence>
<keyword evidence="5" id="KW-1185">Reference proteome</keyword>
<dbReference type="GO" id="GO:0006351">
    <property type="term" value="P:DNA-templated transcription"/>
    <property type="evidence" value="ECO:0007669"/>
    <property type="project" value="InterPro"/>
</dbReference>
<feature type="region of interest" description="Disordered" evidence="2">
    <location>
        <begin position="44"/>
        <end position="115"/>
    </location>
</feature>
<dbReference type="CDD" id="cd12148">
    <property type="entry name" value="fungal_TF_MHR"/>
    <property type="match status" value="1"/>
</dbReference>
<evidence type="ECO:0000313" key="4">
    <source>
        <dbReference type="EMBL" id="KAJ5215994.1"/>
    </source>
</evidence>
<keyword evidence="1" id="KW-0539">Nucleus</keyword>
<dbReference type="AlphaFoldDB" id="A0A9W9NBR9"/>
<accession>A0A9W9NBR9</accession>
<evidence type="ECO:0000256" key="2">
    <source>
        <dbReference type="SAM" id="MobiDB-lite"/>
    </source>
</evidence>
<dbReference type="GO" id="GO:0008270">
    <property type="term" value="F:zinc ion binding"/>
    <property type="evidence" value="ECO:0007669"/>
    <property type="project" value="InterPro"/>
</dbReference>
<gene>
    <name evidence="4" type="ORF">N7498_002401</name>
</gene>